<dbReference type="RefSeq" id="WP_100848292.1">
    <property type="nucleotide sequence ID" value="NZ_PHHE01000001.1"/>
</dbReference>
<evidence type="ECO:0000313" key="2">
    <source>
        <dbReference type="Proteomes" id="UP000232455"/>
    </source>
</evidence>
<comment type="caution">
    <text evidence="1">The sequence shown here is derived from an EMBL/GenBank/DDBJ whole genome shotgun (WGS) entry which is preliminary data.</text>
</comment>
<name>A0ABX4Q8I0_9PSED</name>
<protein>
    <submittedName>
        <fullName evidence="1">Uncharacterized protein</fullName>
    </submittedName>
</protein>
<reference evidence="1 2" key="1">
    <citation type="submission" date="2017-11" db="EMBL/GenBank/DDBJ databases">
        <title>Genome sequencing of a diverse group of Pseudomonas species.</title>
        <authorList>
            <person name="Loper J."/>
        </authorList>
    </citation>
    <scope>NUCLEOTIDE SEQUENCE [LARGE SCALE GENOMIC DNA]</scope>
    <source>
        <strain evidence="1 2">LMG 25716</strain>
    </source>
</reference>
<organism evidence="1 2">
    <name type="scientific">Pseudomonas baetica</name>
    <dbReference type="NCBI Taxonomy" id="674054"/>
    <lineage>
        <taxon>Bacteria</taxon>
        <taxon>Pseudomonadati</taxon>
        <taxon>Pseudomonadota</taxon>
        <taxon>Gammaproteobacteria</taxon>
        <taxon>Pseudomonadales</taxon>
        <taxon>Pseudomonadaceae</taxon>
        <taxon>Pseudomonas</taxon>
    </lineage>
</organism>
<proteinExistence type="predicted"/>
<evidence type="ECO:0000313" key="1">
    <source>
        <dbReference type="EMBL" id="PKA73109.1"/>
    </source>
</evidence>
<keyword evidence="2" id="KW-1185">Reference proteome</keyword>
<dbReference type="EMBL" id="PHHE01000001">
    <property type="protein sequence ID" value="PKA73109.1"/>
    <property type="molecule type" value="Genomic_DNA"/>
</dbReference>
<gene>
    <name evidence="1" type="ORF">ATI02_6224</name>
</gene>
<accession>A0ABX4Q8I0</accession>
<dbReference type="Proteomes" id="UP000232455">
    <property type="component" value="Unassembled WGS sequence"/>
</dbReference>
<sequence length="189" mass="20426">MGFGVPSKRITVVYSNDYVSAANIIEARIQAFAGYTSRLWDVSFYEANKATLDSDQLVLFLGGFDENPAAGTYAKVFSNKEKVCECFYSIAGSKALIFPTGEVSENSVNPDGAANFYSDSAGNTRSGNGHASISNIDLSTLLKPATGMIGGLIERVFTPKSVSRQEQLECGCEEFMQKRFASWVGYSAT</sequence>